<dbReference type="Gene3D" id="3.40.462.20">
    <property type="match status" value="1"/>
</dbReference>
<dbReference type="AlphaFoldDB" id="A0A1W7D5U4"/>
<feature type="domain" description="FAD-binding PCMH-type" evidence="6">
    <location>
        <begin position="30"/>
        <end position="200"/>
    </location>
</feature>
<dbReference type="InterPro" id="IPR006093">
    <property type="entry name" value="Oxy_OxRdtase_FAD_BS"/>
</dbReference>
<dbReference type="InterPro" id="IPR036318">
    <property type="entry name" value="FAD-bd_PCMH-like_sf"/>
</dbReference>
<accession>A0A1W7D5U4</accession>
<protein>
    <recommendedName>
        <fullName evidence="6">FAD-binding PCMH-type domain-containing protein</fullName>
    </recommendedName>
</protein>
<keyword evidence="3" id="KW-0285">Flavoprotein</keyword>
<dbReference type="InterPro" id="IPR016166">
    <property type="entry name" value="FAD-bd_PCMH"/>
</dbReference>
<dbReference type="InterPro" id="IPR012951">
    <property type="entry name" value="BBE"/>
</dbReference>
<dbReference type="InterPro" id="IPR006094">
    <property type="entry name" value="Oxid_FAD_bind_N"/>
</dbReference>
<sequence length="453" mass="46961">MRGRTTRVGRVFHPGEDGYDAERTGFNLAVDHRPAYVVSAAGSEDIVRAVGQAVDRGLAVGVLATGHGASVAAGPDAVLITTRRMTDVTVDPGARTARVSAGARWEHVIEACAPHGLAPLSGSSPHVGAVGYTLGGGAGLLGRRYGFAADHVHGLDLVTADARPRTVTADTAPALFWALRGAGKGNFGVVTAMEIALFPIARLYGGGLYFPAEACADALHAWAAWTGSGDLPDEMASSVLLMTYPDVPWVPAPLRGRHVTHVRVAWSGPPAEAEPLLAPLRAVGHPLLDTISELPYREVGSIHHEPTEAAAAQDRGSLLTGLPPAAVDAVLAGAGPAARAPFVAELRHFGGAYARPPRVPNAVGHRSAAFSLYTGADPAAGAAADALHEAVRPWGTGGAFVNFLGVGDAEAARLSTAFAPEDYTRLTELKRTYDPENVFRVNHNIPPSGTPVP</sequence>
<dbReference type="GO" id="GO:0016491">
    <property type="term" value="F:oxidoreductase activity"/>
    <property type="evidence" value="ECO:0007669"/>
    <property type="project" value="UniProtKB-KW"/>
</dbReference>
<dbReference type="GO" id="GO:0071949">
    <property type="term" value="F:FAD binding"/>
    <property type="evidence" value="ECO:0007669"/>
    <property type="project" value="InterPro"/>
</dbReference>
<proteinExistence type="inferred from homology"/>
<comment type="similarity">
    <text evidence="2">Belongs to the oxygen-dependent FAD-linked oxidoreductase family.</text>
</comment>
<dbReference type="InterPro" id="IPR050416">
    <property type="entry name" value="FAD-linked_Oxidoreductase"/>
</dbReference>
<reference evidence="7 8" key="1">
    <citation type="submission" date="2017-05" db="EMBL/GenBank/DDBJ databases">
        <title>Complete genome sequence of Streptomyces sp. SCSIO 03032 revealed the diverse biosynthetic pathways for its bioactive secondary metabolites.</title>
        <authorList>
            <person name="Ma L."/>
            <person name="Zhu Y."/>
            <person name="Zhang W."/>
            <person name="Zhang G."/>
            <person name="Tian X."/>
            <person name="Zhang S."/>
            <person name="Zhang C."/>
        </authorList>
    </citation>
    <scope>NUCLEOTIDE SEQUENCE [LARGE SCALE GENOMIC DNA]</scope>
    <source>
        <strain evidence="7 8">SCSIO 03032</strain>
    </source>
</reference>
<dbReference type="KEGG" id="smao:CAG99_14250"/>
<dbReference type="EMBL" id="CP021121">
    <property type="protein sequence ID" value="ARQ72355.1"/>
    <property type="molecule type" value="Genomic_DNA"/>
</dbReference>
<evidence type="ECO:0000256" key="5">
    <source>
        <dbReference type="ARBA" id="ARBA00023002"/>
    </source>
</evidence>
<dbReference type="InterPro" id="IPR016169">
    <property type="entry name" value="FAD-bd_PCMH_sub2"/>
</dbReference>
<dbReference type="Pfam" id="PF08031">
    <property type="entry name" value="BBE"/>
    <property type="match status" value="1"/>
</dbReference>
<dbReference type="Gene3D" id="3.30.465.10">
    <property type="match status" value="1"/>
</dbReference>
<evidence type="ECO:0000256" key="2">
    <source>
        <dbReference type="ARBA" id="ARBA00005466"/>
    </source>
</evidence>
<dbReference type="PANTHER" id="PTHR42973">
    <property type="entry name" value="BINDING OXIDOREDUCTASE, PUTATIVE (AFU_ORTHOLOGUE AFUA_1G17690)-RELATED"/>
    <property type="match status" value="1"/>
</dbReference>
<gene>
    <name evidence="7" type="ORF">CAG99_14250</name>
</gene>
<dbReference type="PROSITE" id="PS00862">
    <property type="entry name" value="OX2_COVAL_FAD"/>
    <property type="match status" value="1"/>
</dbReference>
<dbReference type="RefSeq" id="WP_086162202.1">
    <property type="nucleotide sequence ID" value="NZ_CP021121.1"/>
</dbReference>
<organism evidence="7 8">
    <name type="scientific">Streptomyces marincola</name>
    <dbReference type="NCBI Taxonomy" id="2878388"/>
    <lineage>
        <taxon>Bacteria</taxon>
        <taxon>Bacillati</taxon>
        <taxon>Actinomycetota</taxon>
        <taxon>Actinomycetes</taxon>
        <taxon>Kitasatosporales</taxon>
        <taxon>Streptomycetaceae</taxon>
        <taxon>Streptomyces</taxon>
    </lineage>
</organism>
<evidence type="ECO:0000259" key="6">
    <source>
        <dbReference type="PROSITE" id="PS51387"/>
    </source>
</evidence>
<dbReference type="PANTHER" id="PTHR42973:SF39">
    <property type="entry name" value="FAD-BINDING PCMH-TYPE DOMAIN-CONTAINING PROTEIN"/>
    <property type="match status" value="1"/>
</dbReference>
<dbReference type="Pfam" id="PF01565">
    <property type="entry name" value="FAD_binding_4"/>
    <property type="match status" value="1"/>
</dbReference>
<evidence type="ECO:0000256" key="3">
    <source>
        <dbReference type="ARBA" id="ARBA00022630"/>
    </source>
</evidence>
<dbReference type="PROSITE" id="PS51387">
    <property type="entry name" value="FAD_PCMH"/>
    <property type="match status" value="1"/>
</dbReference>
<dbReference type="OrthoDB" id="9775082at2"/>
<dbReference type="Gene3D" id="3.30.43.10">
    <property type="entry name" value="Uridine Diphospho-n-acetylenolpyruvylglucosamine Reductase, domain 2"/>
    <property type="match status" value="1"/>
</dbReference>
<evidence type="ECO:0000313" key="7">
    <source>
        <dbReference type="EMBL" id="ARQ72355.1"/>
    </source>
</evidence>
<evidence type="ECO:0000256" key="1">
    <source>
        <dbReference type="ARBA" id="ARBA00001974"/>
    </source>
</evidence>
<evidence type="ECO:0000313" key="8">
    <source>
        <dbReference type="Proteomes" id="UP000194218"/>
    </source>
</evidence>
<dbReference type="SUPFAM" id="SSF56176">
    <property type="entry name" value="FAD-binding/transporter-associated domain-like"/>
    <property type="match status" value="1"/>
</dbReference>
<dbReference type="InterPro" id="IPR016167">
    <property type="entry name" value="FAD-bd_PCMH_sub1"/>
</dbReference>
<name>A0A1W7D5U4_9ACTN</name>
<keyword evidence="8" id="KW-1185">Reference proteome</keyword>
<comment type="cofactor">
    <cofactor evidence="1">
        <name>FAD</name>
        <dbReference type="ChEBI" id="CHEBI:57692"/>
    </cofactor>
</comment>
<dbReference type="Proteomes" id="UP000194218">
    <property type="component" value="Chromosome"/>
</dbReference>
<evidence type="ECO:0000256" key="4">
    <source>
        <dbReference type="ARBA" id="ARBA00022827"/>
    </source>
</evidence>
<keyword evidence="5" id="KW-0560">Oxidoreductase</keyword>
<keyword evidence="4" id="KW-0274">FAD</keyword>